<organism evidence="1 2">
    <name type="scientific">Candidatus Endobugula sertula</name>
    <name type="common">Bugula neritina bacterial symbiont</name>
    <dbReference type="NCBI Taxonomy" id="62101"/>
    <lineage>
        <taxon>Bacteria</taxon>
        <taxon>Pseudomonadati</taxon>
        <taxon>Pseudomonadota</taxon>
        <taxon>Gammaproteobacteria</taxon>
        <taxon>Cellvibrionales</taxon>
        <taxon>Cellvibrionaceae</taxon>
        <taxon>Candidatus Endobugula</taxon>
    </lineage>
</organism>
<evidence type="ECO:0008006" key="3">
    <source>
        <dbReference type="Google" id="ProtNLM"/>
    </source>
</evidence>
<comment type="caution">
    <text evidence="1">The sequence shown here is derived from an EMBL/GenBank/DDBJ whole genome shotgun (WGS) entry which is preliminary data.</text>
</comment>
<dbReference type="STRING" id="62101.AB835_13590"/>
<dbReference type="EMBL" id="MDLC01000069">
    <property type="protein sequence ID" value="ODS22544.1"/>
    <property type="molecule type" value="Genomic_DNA"/>
</dbReference>
<reference evidence="1 2" key="1">
    <citation type="journal article" date="2016" name="Appl. Environ. Microbiol.">
        <title>Lack of Overt Genome Reduction in the Bryostatin-Producing Bryozoan Symbiont "Candidatus Endobugula sertula".</title>
        <authorList>
            <person name="Miller I.J."/>
            <person name="Vanee N."/>
            <person name="Fong S.S."/>
            <person name="Lim-Fong G.E."/>
            <person name="Kwan J.C."/>
        </authorList>
    </citation>
    <scope>NUCLEOTIDE SEQUENCE [LARGE SCALE GENOMIC DNA]</scope>
    <source>
        <strain evidence="1">AB1-4</strain>
    </source>
</reference>
<accession>A0A1D2QLV2</accession>
<protein>
    <recommendedName>
        <fullName evidence="3">Fe2OG dioxygenase domain-containing protein</fullName>
    </recommendedName>
</protein>
<evidence type="ECO:0000313" key="1">
    <source>
        <dbReference type="EMBL" id="ODS22544.1"/>
    </source>
</evidence>
<proteinExistence type="predicted"/>
<sequence>MIIDQLKELATSIISNEYKNNKLIDDLQEKYRCSGFVKLPKFFTRSVLSLLLDEVYRLYSYRDKKNFIMPGYQSPRIMSVIGGQKIIRNSFIFPAVYVDKELKEILSKITNTPIFNIAHEEELMVINCLEKESSTHGWHLDDPKYALVIILEAPLMSNGGYLEVIPDWVNYCRSQCLHPVNDSNAAVSKAREDNLIAKIHHEAGSCYLLNASECLHRVAPVVGEVRRIAVNFTFHDSQKIKYGKTADLLYGNELATELIS</sequence>
<dbReference type="SUPFAM" id="SSF51197">
    <property type="entry name" value="Clavaminate synthase-like"/>
    <property type="match status" value="1"/>
</dbReference>
<dbReference type="Gene3D" id="2.60.120.620">
    <property type="entry name" value="q2cbj1_9rhob like domain"/>
    <property type="match status" value="1"/>
</dbReference>
<name>A0A1D2QLV2_9GAMM</name>
<evidence type="ECO:0000313" key="2">
    <source>
        <dbReference type="Proteomes" id="UP000242502"/>
    </source>
</evidence>
<gene>
    <name evidence="1" type="ORF">AB835_13590</name>
</gene>
<dbReference type="Pfam" id="PF23169">
    <property type="entry name" value="HalD"/>
    <property type="match status" value="1"/>
</dbReference>
<dbReference type="InterPro" id="IPR056470">
    <property type="entry name" value="BesD/HalB-like"/>
</dbReference>
<dbReference type="Proteomes" id="UP000242502">
    <property type="component" value="Unassembled WGS sequence"/>
</dbReference>
<dbReference type="AlphaFoldDB" id="A0A1D2QLV2"/>